<comment type="function">
    <text evidence="3">The glycine cleavage system catalyzes the degradation of glycine. The H protein shuttles the methylamine group of glycine from the P protein to the T protein.</text>
</comment>
<dbReference type="PANTHER" id="PTHR11715:SF3">
    <property type="entry name" value="GLYCINE CLEAVAGE SYSTEM H PROTEIN-RELATED"/>
    <property type="match status" value="1"/>
</dbReference>
<dbReference type="EMBL" id="LSRE01000023">
    <property type="protein sequence ID" value="KXO95904.1"/>
    <property type="molecule type" value="Genomic_DNA"/>
</dbReference>
<dbReference type="PANTHER" id="PTHR11715">
    <property type="entry name" value="GLYCINE CLEAVAGE SYSTEM H PROTEIN"/>
    <property type="match status" value="1"/>
</dbReference>
<feature type="domain" description="Lipoyl-binding" evidence="4">
    <location>
        <begin position="25"/>
        <end position="107"/>
    </location>
</feature>
<comment type="subunit">
    <text evidence="3">The glycine cleavage system is composed of four proteins: P, T, L and H.</text>
</comment>
<dbReference type="InterPro" id="IPR033753">
    <property type="entry name" value="GCV_H/Fam206"/>
</dbReference>
<feature type="modified residue" description="N6-lipoyllysine" evidence="3">
    <location>
        <position position="66"/>
    </location>
</feature>
<gene>
    <name evidence="3" type="primary">gcvH</name>
    <name evidence="5" type="ORF">AXK61_04430</name>
</gene>
<dbReference type="PROSITE" id="PS50968">
    <property type="entry name" value="BIOTINYL_LIPOYL"/>
    <property type="match status" value="1"/>
</dbReference>
<dbReference type="CDD" id="cd06848">
    <property type="entry name" value="GCS_H"/>
    <property type="match status" value="1"/>
</dbReference>
<dbReference type="Pfam" id="PF01597">
    <property type="entry name" value="GCV_H"/>
    <property type="match status" value="1"/>
</dbReference>
<keyword evidence="6" id="KW-1185">Reference proteome</keyword>
<dbReference type="PROSITE" id="PS00189">
    <property type="entry name" value="LIPOYL"/>
    <property type="match status" value="1"/>
</dbReference>
<accession>A0A137ZCK5</accession>
<name>A0A137ZCK5_9ACTN</name>
<dbReference type="SUPFAM" id="SSF51230">
    <property type="entry name" value="Single hybrid motif"/>
    <property type="match status" value="1"/>
</dbReference>
<dbReference type="InterPro" id="IPR017453">
    <property type="entry name" value="GCV_H_sub"/>
</dbReference>
<dbReference type="Gene3D" id="2.40.50.100">
    <property type="match status" value="1"/>
</dbReference>
<dbReference type="Proteomes" id="UP000070409">
    <property type="component" value="Unassembled WGS sequence"/>
</dbReference>
<comment type="caution">
    <text evidence="5">The sequence shown here is derived from an EMBL/GenBank/DDBJ whole genome shotgun (WGS) entry which is preliminary data.</text>
</comment>
<dbReference type="InterPro" id="IPR002930">
    <property type="entry name" value="GCV_H"/>
</dbReference>
<comment type="similarity">
    <text evidence="1 3">Belongs to the GcvH family.</text>
</comment>
<protein>
    <recommendedName>
        <fullName evidence="3">Glycine cleavage system H protein</fullName>
    </recommendedName>
</protein>
<dbReference type="RefSeq" id="WP_068746299.1">
    <property type="nucleotide sequence ID" value="NZ_LSRE01000023.1"/>
</dbReference>
<dbReference type="InterPro" id="IPR011053">
    <property type="entry name" value="Single_hybrid_motif"/>
</dbReference>
<keyword evidence="2 3" id="KW-0450">Lipoyl</keyword>
<dbReference type="NCBIfam" id="NF002270">
    <property type="entry name" value="PRK01202.1"/>
    <property type="match status" value="1"/>
</dbReference>
<evidence type="ECO:0000256" key="1">
    <source>
        <dbReference type="ARBA" id="ARBA00009249"/>
    </source>
</evidence>
<comment type="cofactor">
    <cofactor evidence="3">
        <name>(R)-lipoate</name>
        <dbReference type="ChEBI" id="CHEBI:83088"/>
    </cofactor>
    <text evidence="3">Binds 1 lipoyl cofactor covalently.</text>
</comment>
<evidence type="ECO:0000313" key="6">
    <source>
        <dbReference type="Proteomes" id="UP000070409"/>
    </source>
</evidence>
<evidence type="ECO:0000256" key="3">
    <source>
        <dbReference type="HAMAP-Rule" id="MF_00272"/>
    </source>
</evidence>
<dbReference type="HAMAP" id="MF_00272">
    <property type="entry name" value="GcvH"/>
    <property type="match status" value="1"/>
</dbReference>
<dbReference type="NCBIfam" id="TIGR00527">
    <property type="entry name" value="gcvH"/>
    <property type="match status" value="1"/>
</dbReference>
<evidence type="ECO:0000259" key="4">
    <source>
        <dbReference type="PROSITE" id="PS50968"/>
    </source>
</evidence>
<organism evidence="5 6">
    <name type="scientific">Tsukamurella pseudospumae</name>
    <dbReference type="NCBI Taxonomy" id="239498"/>
    <lineage>
        <taxon>Bacteria</taxon>
        <taxon>Bacillati</taxon>
        <taxon>Actinomycetota</taxon>
        <taxon>Actinomycetes</taxon>
        <taxon>Mycobacteriales</taxon>
        <taxon>Tsukamurellaceae</taxon>
        <taxon>Tsukamurella</taxon>
    </lineage>
</organism>
<evidence type="ECO:0000256" key="2">
    <source>
        <dbReference type="ARBA" id="ARBA00022823"/>
    </source>
</evidence>
<evidence type="ECO:0000313" key="5">
    <source>
        <dbReference type="EMBL" id="KXO95904.1"/>
    </source>
</evidence>
<dbReference type="InterPro" id="IPR000089">
    <property type="entry name" value="Biotin_lipoyl"/>
</dbReference>
<sequence length="134" mass="14236">MSASFPGELLYTPDHEWLLKKSDTVVRIGITDFAQDQLGDVVFVQLPEDDAEVASGDSFAEVESTKSVSDIYAPLAGTVVAINGELDSSPDLINSDPYGEGWIVEIEAASPEDLEAALGELLDADAYKALTAEA</sequence>
<dbReference type="InterPro" id="IPR003016">
    <property type="entry name" value="2-oxoA_DH_lipoyl-BS"/>
</dbReference>
<proteinExistence type="inferred from homology"/>
<reference evidence="5 6" key="1">
    <citation type="submission" date="2016-02" db="EMBL/GenBank/DDBJ databases">
        <authorList>
            <person name="Teng J.L."/>
            <person name="Tang Y."/>
            <person name="Huang Y."/>
            <person name="Guo F."/>
            <person name="Wei W."/>
            <person name="Chen J.H."/>
            <person name="Wong S.Y."/>
            <person name="Lau S.K."/>
            <person name="Woo P.C."/>
        </authorList>
    </citation>
    <scope>NUCLEOTIDE SEQUENCE [LARGE SCALE GENOMIC DNA]</scope>
    <source>
        <strain evidence="5 6">JCM 13375</strain>
    </source>
</reference>